<name>A0ABN1ESF8_9PROT</name>
<keyword evidence="8" id="KW-0235">DNA replication</keyword>
<evidence type="ECO:0000256" key="6">
    <source>
        <dbReference type="ARBA" id="ARBA00022679"/>
    </source>
</evidence>
<sequence length="1140" mass="125762">MADGKKPAGFVHLRVKSAYSLIEGAIRPKELAKLCVENAMPAVAVTDVNQVFGVFDWTDTVAKAGVQPIIGCMLAVELTGAQTLGSKPKPPYLPIYIQNQKGYLNLCKLLSAAYLGVDPGDWPHVTAETLAKYNEGIIAITGGPGGPINKLIETGQMELAETVLDKLADIFPNRLYVELQRHGMPEERAAENGLIDLAYAKKLPLVATNDVHFGRADMYEAHDALLCISESTYVSVEDRHRVTPEHRFKSAAEMAAQFADLPEAIANTIEIARRCAVKPIKRHPLLPIFEPASGLSAVEELKAQAESGLERRLAKNGLYADRSEYDKRLAYELDVIIKMQFPGYFLIVSDFMKWTRAQGIPVGVRGSGAASLVAWSLDITNLDPLRFGLFFERFLNPERISMPDFDIDFCQERRDEVVHYVRDKYGHEKVGHILALGSLQARAAVRDVGRVLQMPLGLVDRIAKLIPGQPGKHITLDEAIEAEPRLQQIAEQEPIAQRLFDIARKLEGLYRNVSTHPAGVIIGDRPLDELLPLYFDPRSDVPVAQFDYKGSEKSGLVKFDFLGLKTLTVIAKAQDLIAQRGIEVDAASLDFTDKETFEMLAKGDSVGVFQLESTGMRDLMRKMKPDRINDLVALVALYRPGPMDSIPKYIAVKNGREEPEYLHPKLEPILKDTYGVMTYQEDVMHIAQELAGYTMGQADNLRRAMGKKIVAEMVKERERFLKGASERGVLPEIAEQIFDQAAKFAGYGFNKGHAAAYAHVAYQTAYLKAHYPVEFLAASMTLDIGATDRLNIFRQEAQRLGIKVLQPDVNRSTAVFSVDAEKKEIYYALAAIKGVGRQAMDHLVEVRQQGGPFRSMADFANRIDPKQINKRVVENLARAGAFDSLNKNRRQVVEGADLILAAAQAATSERESGQVSLFGGGPAKAELRLPAVNDWPPHERLGEEFGAMGFYLSGHPLDQYRVALKRLQAVTYAEVLEDRRSASSPILAGTVIRKSERRGKNDQMYAFCSFSDPTGMYEVMFFSEVLAASRHLLDAGKSVLIKLVATWEGDELKLRATWVKDLETEAMHAGEGLRLHVGDVAAIPGIAGALKNPGKGVVTLVVPGGPGEEVEIALPKRHQVTSALKDVLRVIPGVLEVESV</sequence>
<dbReference type="Gene3D" id="1.10.10.1600">
    <property type="entry name" value="Bacterial DNA polymerase III alpha subunit, thumb domain"/>
    <property type="match status" value="1"/>
</dbReference>
<comment type="catalytic activity">
    <reaction evidence="12">
        <text>DNA(n) + a 2'-deoxyribonucleoside 5'-triphosphate = DNA(n+1) + diphosphate</text>
        <dbReference type="Rhea" id="RHEA:22508"/>
        <dbReference type="Rhea" id="RHEA-COMP:17339"/>
        <dbReference type="Rhea" id="RHEA-COMP:17340"/>
        <dbReference type="ChEBI" id="CHEBI:33019"/>
        <dbReference type="ChEBI" id="CHEBI:61560"/>
        <dbReference type="ChEBI" id="CHEBI:173112"/>
        <dbReference type="EC" id="2.7.7.7"/>
    </reaction>
</comment>
<dbReference type="CDD" id="cd07433">
    <property type="entry name" value="PHP_PolIIIA_DnaE1"/>
    <property type="match status" value="1"/>
</dbReference>
<keyword evidence="15" id="KW-1185">Reference proteome</keyword>
<comment type="subunit">
    <text evidence="11">DNA polymerase III contains a core (composed of alpha, epsilon and theta chains) that associates with a tau subunit. This core dimerizes to form the POLIII' complex. PolIII' associates with the gamma complex (composed of gamma, delta, delta', psi and chi chains) and with the beta chain to form the complete DNA polymerase III complex.</text>
</comment>
<dbReference type="InterPro" id="IPR004013">
    <property type="entry name" value="PHP_dom"/>
</dbReference>
<dbReference type="InterPro" id="IPR040982">
    <property type="entry name" value="DNA_pol3_finger"/>
</dbReference>
<dbReference type="EMBL" id="BAAADD010000005">
    <property type="protein sequence ID" value="GAA0572294.1"/>
    <property type="molecule type" value="Genomic_DNA"/>
</dbReference>
<dbReference type="InterPro" id="IPR041931">
    <property type="entry name" value="DNA_pol3_alpha_thumb_dom"/>
</dbReference>
<dbReference type="Pfam" id="PF07733">
    <property type="entry name" value="DNA_pol3_alpha"/>
    <property type="match status" value="1"/>
</dbReference>
<keyword evidence="7" id="KW-0548">Nucleotidyltransferase</keyword>
<keyword evidence="9" id="KW-0239">DNA-directed DNA polymerase</keyword>
<evidence type="ECO:0000256" key="5">
    <source>
        <dbReference type="ARBA" id="ARBA00022490"/>
    </source>
</evidence>
<gene>
    <name evidence="14" type="primary">dnaE</name>
    <name evidence="14" type="ORF">GCM10008942_21250</name>
</gene>
<dbReference type="Pfam" id="PF14579">
    <property type="entry name" value="HHH_6"/>
    <property type="match status" value="1"/>
</dbReference>
<keyword evidence="5" id="KW-0963">Cytoplasm</keyword>
<evidence type="ECO:0000256" key="1">
    <source>
        <dbReference type="ARBA" id="ARBA00004496"/>
    </source>
</evidence>
<evidence type="ECO:0000256" key="9">
    <source>
        <dbReference type="ARBA" id="ARBA00022932"/>
    </source>
</evidence>
<dbReference type="Gene3D" id="3.20.20.140">
    <property type="entry name" value="Metal-dependent hydrolases"/>
    <property type="match status" value="1"/>
</dbReference>
<dbReference type="InterPro" id="IPR004805">
    <property type="entry name" value="DnaE2/DnaE/PolC"/>
</dbReference>
<dbReference type="SMART" id="SM00481">
    <property type="entry name" value="POLIIIAc"/>
    <property type="match status" value="1"/>
</dbReference>
<dbReference type="SUPFAM" id="SSF89550">
    <property type="entry name" value="PHP domain-like"/>
    <property type="match status" value="1"/>
</dbReference>
<dbReference type="CDD" id="cd04485">
    <property type="entry name" value="DnaE_OBF"/>
    <property type="match status" value="1"/>
</dbReference>
<reference evidence="14 15" key="1">
    <citation type="journal article" date="2019" name="Int. J. Syst. Evol. Microbiol.">
        <title>The Global Catalogue of Microorganisms (GCM) 10K type strain sequencing project: providing services to taxonomists for standard genome sequencing and annotation.</title>
        <authorList>
            <consortium name="The Broad Institute Genomics Platform"/>
            <consortium name="The Broad Institute Genome Sequencing Center for Infectious Disease"/>
            <person name="Wu L."/>
            <person name="Ma J."/>
        </authorList>
    </citation>
    <scope>NUCLEOTIDE SEQUENCE [LARGE SCALE GENOMIC DNA]</scope>
    <source>
        <strain evidence="14 15">JCM 15089</strain>
    </source>
</reference>
<dbReference type="NCBIfam" id="TIGR00594">
    <property type="entry name" value="polc"/>
    <property type="match status" value="1"/>
</dbReference>
<comment type="function">
    <text evidence="10">DNA polymerase III is a complex, multichain enzyme responsible for most of the replicative synthesis in bacteria. This DNA polymerase also exhibits 3' to 5' exonuclease activity. The alpha chain is the DNA polymerase.</text>
</comment>
<evidence type="ECO:0000256" key="10">
    <source>
        <dbReference type="ARBA" id="ARBA00025611"/>
    </source>
</evidence>
<evidence type="ECO:0000256" key="3">
    <source>
        <dbReference type="ARBA" id="ARBA00012417"/>
    </source>
</evidence>
<dbReference type="InterPro" id="IPR029460">
    <property type="entry name" value="DNAPol_HHH"/>
</dbReference>
<dbReference type="RefSeq" id="WP_166934346.1">
    <property type="nucleotide sequence ID" value="NZ_BAAADD010000005.1"/>
</dbReference>
<evidence type="ECO:0000256" key="2">
    <source>
        <dbReference type="ARBA" id="ARBA00009496"/>
    </source>
</evidence>
<dbReference type="EC" id="2.7.7.7" evidence="3"/>
<protein>
    <recommendedName>
        <fullName evidence="4">DNA polymerase III subunit alpha</fullName>
        <ecNumber evidence="3">2.7.7.7</ecNumber>
    </recommendedName>
</protein>
<evidence type="ECO:0000313" key="14">
    <source>
        <dbReference type="EMBL" id="GAA0572294.1"/>
    </source>
</evidence>
<evidence type="ECO:0000256" key="4">
    <source>
        <dbReference type="ARBA" id="ARBA00019114"/>
    </source>
</evidence>
<dbReference type="InterPro" id="IPR049821">
    <property type="entry name" value="PolIIIA_DnaE1_PHP"/>
</dbReference>
<organism evidence="14 15">
    <name type="scientific">Rhizomicrobium electricum</name>
    <dbReference type="NCBI Taxonomy" id="480070"/>
    <lineage>
        <taxon>Bacteria</taxon>
        <taxon>Pseudomonadati</taxon>
        <taxon>Pseudomonadota</taxon>
        <taxon>Alphaproteobacteria</taxon>
        <taxon>Micropepsales</taxon>
        <taxon>Micropepsaceae</taxon>
        <taxon>Rhizomicrobium</taxon>
    </lineage>
</organism>
<dbReference type="PANTHER" id="PTHR32294">
    <property type="entry name" value="DNA POLYMERASE III SUBUNIT ALPHA"/>
    <property type="match status" value="1"/>
</dbReference>
<evidence type="ECO:0000256" key="8">
    <source>
        <dbReference type="ARBA" id="ARBA00022705"/>
    </source>
</evidence>
<dbReference type="InterPro" id="IPR011708">
    <property type="entry name" value="DNA_pol3_alpha_NTPase_dom"/>
</dbReference>
<evidence type="ECO:0000259" key="13">
    <source>
        <dbReference type="SMART" id="SM00481"/>
    </source>
</evidence>
<dbReference type="InterPro" id="IPR016195">
    <property type="entry name" value="Pol/histidinol_Pase-like"/>
</dbReference>
<comment type="caution">
    <text evidence="14">The sequence shown here is derived from an EMBL/GenBank/DDBJ whole genome shotgun (WGS) entry which is preliminary data.</text>
</comment>
<evidence type="ECO:0000256" key="12">
    <source>
        <dbReference type="ARBA" id="ARBA00049244"/>
    </source>
</evidence>
<dbReference type="Gene3D" id="1.10.150.870">
    <property type="match status" value="1"/>
</dbReference>
<evidence type="ECO:0000256" key="7">
    <source>
        <dbReference type="ARBA" id="ARBA00022695"/>
    </source>
</evidence>
<proteinExistence type="inferred from homology"/>
<evidence type="ECO:0000313" key="15">
    <source>
        <dbReference type="Proteomes" id="UP001499951"/>
    </source>
</evidence>
<dbReference type="InterPro" id="IPR003141">
    <property type="entry name" value="Pol/His_phosphatase_N"/>
</dbReference>
<comment type="similarity">
    <text evidence="2">Belongs to the DNA polymerase type-C family. DnaE subfamily.</text>
</comment>
<dbReference type="SUPFAM" id="SSF160975">
    <property type="entry name" value="AF1531-like"/>
    <property type="match status" value="1"/>
</dbReference>
<accession>A0ABN1ESF8</accession>
<keyword evidence="6" id="KW-0808">Transferase</keyword>
<feature type="domain" description="Polymerase/histidinol phosphatase N-terminal" evidence="13">
    <location>
        <begin position="11"/>
        <end position="78"/>
    </location>
</feature>
<dbReference type="PANTHER" id="PTHR32294:SF0">
    <property type="entry name" value="DNA POLYMERASE III SUBUNIT ALPHA"/>
    <property type="match status" value="1"/>
</dbReference>
<evidence type="ECO:0000256" key="11">
    <source>
        <dbReference type="ARBA" id="ARBA00026073"/>
    </source>
</evidence>
<dbReference type="Pfam" id="PF17657">
    <property type="entry name" value="DNA_pol3_finger"/>
    <property type="match status" value="1"/>
</dbReference>
<dbReference type="Proteomes" id="UP001499951">
    <property type="component" value="Unassembled WGS sequence"/>
</dbReference>
<dbReference type="Pfam" id="PF02811">
    <property type="entry name" value="PHP"/>
    <property type="match status" value="1"/>
</dbReference>
<comment type="subcellular location">
    <subcellularLocation>
        <location evidence="1">Cytoplasm</location>
    </subcellularLocation>
</comment>
<dbReference type="NCBIfam" id="NF004226">
    <property type="entry name" value="PRK05673.1"/>
    <property type="match status" value="1"/>
</dbReference>